<dbReference type="EMBL" id="FTPD01000003">
    <property type="protein sequence ID" value="SIT53466.1"/>
    <property type="molecule type" value="Genomic_DNA"/>
</dbReference>
<dbReference type="Pfam" id="PF08734">
    <property type="entry name" value="GYD"/>
    <property type="match status" value="1"/>
</dbReference>
<keyword evidence="2" id="KW-1185">Reference proteome</keyword>
<name>A0A1R3V2J5_9HYPH</name>
<evidence type="ECO:0008006" key="3">
    <source>
        <dbReference type="Google" id="ProtNLM"/>
    </source>
</evidence>
<accession>A0A1R3V2J5</accession>
<reference evidence="2" key="1">
    <citation type="submission" date="2017-01" db="EMBL/GenBank/DDBJ databases">
        <authorList>
            <person name="Brunel B."/>
        </authorList>
    </citation>
    <scope>NUCLEOTIDE SEQUENCE [LARGE SCALE GENOMIC DNA]</scope>
</reference>
<dbReference type="Proteomes" id="UP000188388">
    <property type="component" value="Unassembled WGS sequence"/>
</dbReference>
<organism evidence="1 2">
    <name type="scientific">Mesorhizobium prunaredense</name>
    <dbReference type="NCBI Taxonomy" id="1631249"/>
    <lineage>
        <taxon>Bacteria</taxon>
        <taxon>Pseudomonadati</taxon>
        <taxon>Pseudomonadota</taxon>
        <taxon>Alphaproteobacteria</taxon>
        <taxon>Hyphomicrobiales</taxon>
        <taxon>Phyllobacteriaceae</taxon>
        <taxon>Mesorhizobium</taxon>
    </lineage>
</organism>
<dbReference type="RefSeq" id="WP_077373291.1">
    <property type="nucleotide sequence ID" value="NZ_FTPD01000003.1"/>
</dbReference>
<dbReference type="AlphaFoldDB" id="A0A1R3V2J5"/>
<dbReference type="InterPro" id="IPR014845">
    <property type="entry name" value="GYD/TTHA1554"/>
</dbReference>
<proteinExistence type="predicted"/>
<sequence>MKVTILANYAPNAYKGLIQGSDREAAIKALFESVGGKVFGVMFTRGAYDIVVNAEVPDQAAGMGLALAVRASGSVTDLVVLEELDMKAVLAAANKAARVYKPAG</sequence>
<evidence type="ECO:0000313" key="1">
    <source>
        <dbReference type="EMBL" id="SIT53466.1"/>
    </source>
</evidence>
<protein>
    <recommendedName>
        <fullName evidence="3">GYD domain-containing protein</fullName>
    </recommendedName>
</protein>
<evidence type="ECO:0000313" key="2">
    <source>
        <dbReference type="Proteomes" id="UP000188388"/>
    </source>
</evidence>
<gene>
    <name evidence="1" type="ORF">BQ8794_110272</name>
</gene>